<evidence type="ECO:0000256" key="5">
    <source>
        <dbReference type="PIRNR" id="PIRNR006276"/>
    </source>
</evidence>
<comment type="similarity">
    <text evidence="2 5">Belongs to the universal stress protein A family.</text>
</comment>
<name>N6WQH6_9GAMM</name>
<accession>N6WQH6</accession>
<dbReference type="STRING" id="626887.J057_20535"/>
<dbReference type="PRINTS" id="PR01438">
    <property type="entry name" value="UNVRSLSTRESS"/>
</dbReference>
<keyword evidence="8" id="KW-1185">Reference proteome</keyword>
<reference evidence="7 8" key="1">
    <citation type="journal article" date="2013" name="Genome Announc.">
        <title>Genome Sequence of the Polycyclic Aromatic Hydrocarbon-Degrading Bacterium Strain Marinobacter nanhaiticus D15-8WT.</title>
        <authorList>
            <person name="Cui Z."/>
            <person name="Gao W."/>
            <person name="Li Q."/>
            <person name="Xu G."/>
            <person name="Zheng L."/>
        </authorList>
    </citation>
    <scope>NUCLEOTIDE SEQUENCE [LARGE SCALE GENOMIC DNA]</scope>
    <source>
        <strain evidence="7 8">D15-8W</strain>
    </source>
</reference>
<dbReference type="GO" id="GO:0005737">
    <property type="term" value="C:cytoplasm"/>
    <property type="evidence" value="ECO:0007669"/>
    <property type="project" value="UniProtKB-SubCell"/>
</dbReference>
<dbReference type="InterPro" id="IPR014729">
    <property type="entry name" value="Rossmann-like_a/b/a_fold"/>
</dbReference>
<organism evidence="7 8">
    <name type="scientific">Marinobacter nanhaiticus D15-8W</name>
    <dbReference type="NCBI Taxonomy" id="626887"/>
    <lineage>
        <taxon>Bacteria</taxon>
        <taxon>Pseudomonadati</taxon>
        <taxon>Pseudomonadota</taxon>
        <taxon>Gammaproteobacteria</taxon>
        <taxon>Pseudomonadales</taxon>
        <taxon>Marinobacteraceae</taxon>
        <taxon>Marinobacter</taxon>
    </lineage>
</organism>
<dbReference type="Pfam" id="PF00582">
    <property type="entry name" value="Usp"/>
    <property type="match status" value="1"/>
</dbReference>
<dbReference type="AlphaFoldDB" id="N6WQH6"/>
<evidence type="ECO:0000256" key="3">
    <source>
        <dbReference type="ARBA" id="ARBA00011738"/>
    </source>
</evidence>
<proteinExistence type="inferred from homology"/>
<comment type="subunit">
    <text evidence="3">Homodimer.</text>
</comment>
<dbReference type="PANTHER" id="PTHR46268">
    <property type="entry name" value="STRESS RESPONSE PROTEIN NHAX"/>
    <property type="match status" value="1"/>
</dbReference>
<feature type="domain" description="UspA" evidence="6">
    <location>
        <begin position="4"/>
        <end position="141"/>
    </location>
</feature>
<dbReference type="PANTHER" id="PTHR46268:SF23">
    <property type="entry name" value="UNIVERSAL STRESS PROTEIN A-RELATED"/>
    <property type="match status" value="1"/>
</dbReference>
<sequence>MSIYKTVLAAIDLTEEADQVIKRAQELCKVHQAELILLHVVEPVGYAYGGDIPMDLTELQEQLDKSAREQLAGFGTDYSIPEKNLMVTVGRPEAEIHRVCEERAVDLAVVGSHGRHGIQLLLGSTANGVLHGAKCDVLAVRINT</sequence>
<evidence type="ECO:0000313" key="7">
    <source>
        <dbReference type="EMBL" id="ENO13821.1"/>
    </source>
</evidence>
<dbReference type="Gene3D" id="3.40.50.620">
    <property type="entry name" value="HUPs"/>
    <property type="match status" value="1"/>
</dbReference>
<gene>
    <name evidence="7" type="ORF">J057_20535</name>
</gene>
<dbReference type="HOGENOM" id="CLU_049301_11_3_6"/>
<evidence type="ECO:0000256" key="4">
    <source>
        <dbReference type="ARBA" id="ARBA00022490"/>
    </source>
</evidence>
<dbReference type="Proteomes" id="UP000013165">
    <property type="component" value="Unassembled WGS sequence"/>
</dbReference>
<comment type="subcellular location">
    <subcellularLocation>
        <location evidence="1 5">Cytoplasm</location>
    </subcellularLocation>
</comment>
<comment type="caution">
    <text evidence="7">The sequence shown here is derived from an EMBL/GenBank/DDBJ whole genome shotgun (WGS) entry which is preliminary data.</text>
</comment>
<dbReference type="RefSeq" id="WP_004582042.1">
    <property type="nucleotide sequence ID" value="NZ_AP028878.1"/>
</dbReference>
<evidence type="ECO:0000256" key="2">
    <source>
        <dbReference type="ARBA" id="ARBA00008791"/>
    </source>
</evidence>
<dbReference type="OrthoDB" id="9792500at2"/>
<dbReference type="eggNOG" id="COG0589">
    <property type="taxonomic scope" value="Bacteria"/>
</dbReference>
<keyword evidence="4 5" id="KW-0963">Cytoplasm</keyword>
<dbReference type="SUPFAM" id="SSF52402">
    <property type="entry name" value="Adenine nucleotide alpha hydrolases-like"/>
    <property type="match status" value="1"/>
</dbReference>
<dbReference type="PATRIC" id="fig|626887.3.peg.4110"/>
<dbReference type="PIRSF" id="PIRSF006276">
    <property type="entry name" value="UspA"/>
    <property type="match status" value="1"/>
</dbReference>
<evidence type="ECO:0000259" key="6">
    <source>
        <dbReference type="Pfam" id="PF00582"/>
    </source>
</evidence>
<protein>
    <recommendedName>
        <fullName evidence="5">Universal stress protein</fullName>
    </recommendedName>
</protein>
<dbReference type="InterPro" id="IPR006016">
    <property type="entry name" value="UspA"/>
</dbReference>
<evidence type="ECO:0000313" key="8">
    <source>
        <dbReference type="Proteomes" id="UP000013165"/>
    </source>
</evidence>
<dbReference type="InterPro" id="IPR006015">
    <property type="entry name" value="Universal_stress_UspA"/>
</dbReference>
<evidence type="ECO:0000256" key="1">
    <source>
        <dbReference type="ARBA" id="ARBA00004496"/>
    </source>
</evidence>
<dbReference type="EMBL" id="APLQ01000014">
    <property type="protein sequence ID" value="ENO13821.1"/>
    <property type="molecule type" value="Genomic_DNA"/>
</dbReference>